<dbReference type="GO" id="GO:0009279">
    <property type="term" value="C:cell outer membrane"/>
    <property type="evidence" value="ECO:0007669"/>
    <property type="project" value="UniProtKB-SubCell"/>
</dbReference>
<dbReference type="SUPFAM" id="SSF56935">
    <property type="entry name" value="Porins"/>
    <property type="match status" value="1"/>
</dbReference>
<accession>A0A6J5KFQ4</accession>
<evidence type="ECO:0000256" key="7">
    <source>
        <dbReference type="ARBA" id="ARBA00023065"/>
    </source>
</evidence>
<evidence type="ECO:0000256" key="5">
    <source>
        <dbReference type="ARBA" id="ARBA00022692"/>
    </source>
</evidence>
<keyword evidence="10" id="KW-0998">Cell outer membrane</keyword>
<gene>
    <name evidence="12" type="ORF">LMG9964_05484</name>
</gene>
<evidence type="ECO:0000256" key="2">
    <source>
        <dbReference type="ARBA" id="ARBA00011233"/>
    </source>
</evidence>
<evidence type="ECO:0000256" key="3">
    <source>
        <dbReference type="ARBA" id="ARBA00022448"/>
    </source>
</evidence>
<dbReference type="RefSeq" id="WP_041746985.1">
    <property type="nucleotide sequence ID" value="NZ_CADILN010000010.1"/>
</dbReference>
<keyword evidence="5" id="KW-0812">Transmembrane</keyword>
<name>A0A6J5KFQ4_9BURK</name>
<organism evidence="12 13">
    <name type="scientific">Paraburkholderia phenoliruptrix</name>
    <dbReference type="NCBI Taxonomy" id="252970"/>
    <lineage>
        <taxon>Bacteria</taxon>
        <taxon>Pseudomonadati</taxon>
        <taxon>Pseudomonadota</taxon>
        <taxon>Betaproteobacteria</taxon>
        <taxon>Burkholderiales</taxon>
        <taxon>Burkholderiaceae</taxon>
        <taxon>Paraburkholderia</taxon>
    </lineage>
</organism>
<proteinExistence type="predicted"/>
<dbReference type="Gene3D" id="2.40.160.10">
    <property type="entry name" value="Porin"/>
    <property type="match status" value="1"/>
</dbReference>
<evidence type="ECO:0000256" key="4">
    <source>
        <dbReference type="ARBA" id="ARBA00022452"/>
    </source>
</evidence>
<evidence type="ECO:0000256" key="1">
    <source>
        <dbReference type="ARBA" id="ARBA00004571"/>
    </source>
</evidence>
<evidence type="ECO:0000256" key="6">
    <source>
        <dbReference type="ARBA" id="ARBA00022729"/>
    </source>
</evidence>
<dbReference type="PANTHER" id="PTHR34501">
    <property type="entry name" value="PROTEIN YDDL-RELATED"/>
    <property type="match status" value="1"/>
</dbReference>
<dbReference type="CDD" id="cd00342">
    <property type="entry name" value="gram_neg_porins"/>
    <property type="match status" value="1"/>
</dbReference>
<dbReference type="InterPro" id="IPR001702">
    <property type="entry name" value="Porin_Gram-ve"/>
</dbReference>
<dbReference type="PANTHER" id="PTHR34501:SF9">
    <property type="entry name" value="MAJOR OUTER MEMBRANE PROTEIN P.IA"/>
    <property type="match status" value="1"/>
</dbReference>
<dbReference type="GO" id="GO:0046930">
    <property type="term" value="C:pore complex"/>
    <property type="evidence" value="ECO:0007669"/>
    <property type="project" value="UniProtKB-KW"/>
</dbReference>
<evidence type="ECO:0000259" key="11">
    <source>
        <dbReference type="Pfam" id="PF13609"/>
    </source>
</evidence>
<dbReference type="PRINTS" id="PR00184">
    <property type="entry name" value="NEISSPPORIN"/>
</dbReference>
<evidence type="ECO:0000256" key="8">
    <source>
        <dbReference type="ARBA" id="ARBA00023114"/>
    </source>
</evidence>
<dbReference type="AlphaFoldDB" id="A0A6J5KFQ4"/>
<keyword evidence="3" id="KW-0813">Transport</keyword>
<dbReference type="GO" id="GO:0034220">
    <property type="term" value="P:monoatomic ion transmembrane transport"/>
    <property type="evidence" value="ECO:0007669"/>
    <property type="project" value="InterPro"/>
</dbReference>
<evidence type="ECO:0000313" key="12">
    <source>
        <dbReference type="EMBL" id="CAB4051805.1"/>
    </source>
</evidence>
<sequence>MDQERWIATKVIGVGVLGLALVGAAQAQSSVTLYGALDTGLLFTNKSPNASTGRNAGRQFSLIDSADSVSKFGLSGEEDLGDGVKAKFKLESGFSIANGAFNDSNGNMFGRQAWVGLCNDLGEFKAGLQFSPFLLSLYELDPRGLSQFGSSIVNYVDNVLATGIFNANAVSYTSPVLAGLQGSAMFAFGGEAGNFSAGRQYSASLKYDNGSLMVNASLYNGNAGGTAQTPVPTTEPFLGRMLGAAYKFGKVTVKASFASYKVAGSFNNNVYGGGVDYLVLPDLDLNGGVWVTSDRNQTKNHSLMGAAGARYFLSKRTTVYGQVGVVNNHGAMNTGLSINAALNGVAGTTVGANVGLSHLF</sequence>
<dbReference type="Pfam" id="PF13609">
    <property type="entry name" value="Porin_4"/>
    <property type="match status" value="1"/>
</dbReference>
<evidence type="ECO:0000256" key="9">
    <source>
        <dbReference type="ARBA" id="ARBA00023136"/>
    </source>
</evidence>
<evidence type="ECO:0000313" key="13">
    <source>
        <dbReference type="Proteomes" id="UP000494102"/>
    </source>
</evidence>
<dbReference type="PRINTS" id="PR00182">
    <property type="entry name" value="ECOLNEIPORIN"/>
</dbReference>
<dbReference type="EMBL" id="CADILN010000010">
    <property type="protein sequence ID" value="CAB4051805.1"/>
    <property type="molecule type" value="Genomic_DNA"/>
</dbReference>
<dbReference type="GO" id="GO:0015288">
    <property type="term" value="F:porin activity"/>
    <property type="evidence" value="ECO:0007669"/>
    <property type="project" value="UniProtKB-KW"/>
</dbReference>
<dbReference type="InterPro" id="IPR023614">
    <property type="entry name" value="Porin_dom_sf"/>
</dbReference>
<keyword evidence="9" id="KW-0472">Membrane</keyword>
<feature type="domain" description="Porin" evidence="11">
    <location>
        <begin position="21"/>
        <end position="330"/>
    </location>
</feature>
<reference evidence="12 13" key="1">
    <citation type="submission" date="2020-04" db="EMBL/GenBank/DDBJ databases">
        <authorList>
            <person name="De Canck E."/>
        </authorList>
    </citation>
    <scope>NUCLEOTIDE SEQUENCE [LARGE SCALE GENOMIC DNA]</scope>
    <source>
        <strain evidence="12 13">LMG 9964</strain>
    </source>
</reference>
<dbReference type="GeneID" id="27801668"/>
<comment type="subunit">
    <text evidence="2">Homotrimer.</text>
</comment>
<evidence type="ECO:0000256" key="10">
    <source>
        <dbReference type="ARBA" id="ARBA00023237"/>
    </source>
</evidence>
<keyword evidence="4" id="KW-1134">Transmembrane beta strand</keyword>
<dbReference type="Proteomes" id="UP000494102">
    <property type="component" value="Unassembled WGS sequence"/>
</dbReference>
<dbReference type="InterPro" id="IPR033900">
    <property type="entry name" value="Gram_neg_porin_domain"/>
</dbReference>
<dbReference type="InterPro" id="IPR002299">
    <property type="entry name" value="Porin_Neis"/>
</dbReference>
<keyword evidence="6" id="KW-0732">Signal</keyword>
<keyword evidence="8" id="KW-0626">Porin</keyword>
<comment type="subcellular location">
    <subcellularLocation>
        <location evidence="1">Cell outer membrane</location>
        <topology evidence="1">Multi-pass membrane protein</topology>
    </subcellularLocation>
</comment>
<dbReference type="InterPro" id="IPR050298">
    <property type="entry name" value="Gram-neg_bact_OMP"/>
</dbReference>
<protein>
    <submittedName>
        <fullName evidence="12">Outer membrane porin protein</fullName>
    </submittedName>
</protein>
<keyword evidence="7" id="KW-0406">Ion transport</keyword>